<dbReference type="EMBL" id="CM035424">
    <property type="protein sequence ID" value="KAH7351673.1"/>
    <property type="molecule type" value="Genomic_DNA"/>
</dbReference>
<dbReference type="Proteomes" id="UP000825935">
    <property type="component" value="Chromosome 19"/>
</dbReference>
<comment type="caution">
    <text evidence="1">The sequence shown here is derived from an EMBL/GenBank/DDBJ whole genome shotgun (WGS) entry which is preliminary data.</text>
</comment>
<evidence type="ECO:0000313" key="2">
    <source>
        <dbReference type="Proteomes" id="UP000825935"/>
    </source>
</evidence>
<organism evidence="1 2">
    <name type="scientific">Ceratopteris richardii</name>
    <name type="common">Triangle waterfern</name>
    <dbReference type="NCBI Taxonomy" id="49495"/>
    <lineage>
        <taxon>Eukaryota</taxon>
        <taxon>Viridiplantae</taxon>
        <taxon>Streptophyta</taxon>
        <taxon>Embryophyta</taxon>
        <taxon>Tracheophyta</taxon>
        <taxon>Polypodiopsida</taxon>
        <taxon>Polypodiidae</taxon>
        <taxon>Polypodiales</taxon>
        <taxon>Pteridineae</taxon>
        <taxon>Pteridaceae</taxon>
        <taxon>Parkerioideae</taxon>
        <taxon>Ceratopteris</taxon>
    </lineage>
</organism>
<protein>
    <submittedName>
        <fullName evidence="1">Uncharacterized protein</fullName>
    </submittedName>
</protein>
<accession>A0A8T2SLF2</accession>
<proteinExistence type="predicted"/>
<evidence type="ECO:0000313" key="1">
    <source>
        <dbReference type="EMBL" id="KAH7351673.1"/>
    </source>
</evidence>
<reference evidence="1" key="1">
    <citation type="submission" date="2021-08" db="EMBL/GenBank/DDBJ databases">
        <title>WGS assembly of Ceratopteris richardii.</title>
        <authorList>
            <person name="Marchant D.B."/>
            <person name="Chen G."/>
            <person name="Jenkins J."/>
            <person name="Shu S."/>
            <person name="Leebens-Mack J."/>
            <person name="Grimwood J."/>
            <person name="Schmutz J."/>
            <person name="Soltis P."/>
            <person name="Soltis D."/>
            <person name="Chen Z.-H."/>
        </authorList>
    </citation>
    <scope>NUCLEOTIDE SEQUENCE</scope>
    <source>
        <strain evidence="1">Whitten #5841</strain>
        <tissue evidence="1">Leaf</tissue>
    </source>
</reference>
<gene>
    <name evidence="1" type="ORF">KP509_19G008900</name>
</gene>
<dbReference type="AlphaFoldDB" id="A0A8T2SLF2"/>
<keyword evidence="2" id="KW-1185">Reference proteome</keyword>
<sequence length="115" mass="13019">MKVCRLCALRVPATSHFDDVGSPHSRWRVYTDGSPALAEDVFLQVAAIARRTNVTQPCTQALCNTRENAVRKSLKTQERWDACRRKLHLLAYAAHNSSFLARLSTALRNIRQPRS</sequence>
<name>A0A8T2SLF2_CERRI</name>